<proteinExistence type="predicted"/>
<reference evidence="2" key="1">
    <citation type="journal article" date="2020" name="Nature">
        <title>Giant virus diversity and host interactions through global metagenomics.</title>
        <authorList>
            <person name="Schulz F."/>
            <person name="Roux S."/>
            <person name="Paez-Espino D."/>
            <person name="Jungbluth S."/>
            <person name="Walsh D.A."/>
            <person name="Denef V.J."/>
            <person name="McMahon K.D."/>
            <person name="Konstantinidis K.T."/>
            <person name="Eloe-Fadrosh E.A."/>
            <person name="Kyrpides N.C."/>
            <person name="Woyke T."/>
        </authorList>
    </citation>
    <scope>NUCLEOTIDE SEQUENCE</scope>
    <source>
        <strain evidence="2">GVMAG-M-3300027804-48</strain>
    </source>
</reference>
<name>A0A6C0LII6_9ZZZZ</name>
<evidence type="ECO:0000313" key="2">
    <source>
        <dbReference type="EMBL" id="QHU29678.1"/>
    </source>
</evidence>
<evidence type="ECO:0008006" key="3">
    <source>
        <dbReference type="Google" id="ProtNLM"/>
    </source>
</evidence>
<protein>
    <recommendedName>
        <fullName evidence="3">Lectin/glucanase superfamily protein</fullName>
    </recommendedName>
</protein>
<sequence length="320" mass="35379">MGDTSSTDPGRVFDIFSNTSNNVITSATSRITQTYALMSANSSLFIGLFAVVVITIIIAALLYSYLGWTLFSKVENSIDGTKVPILGTQLNKFIANVNNTANGTRRSFSFWIYINDMNKYSGQFKNVLSLTNDGAELSTNKASPHIFLDESNNSLYVRFTNRYEKNIDRKCPDLSTDEKLRSYLQQGIEVKYIPLQRWVHVAIVCNTDSFKTTLYAYVDGDLVNTVYDKETFKLSKNSSATAAATLSDIDLNMTGYLYVGSNPADNCGPGFSGLISNFSTFNYELNNKDIYAIYNKGPINGLLAALGLGAYGVRSPIYKL</sequence>
<organism evidence="2">
    <name type="scientific">viral metagenome</name>
    <dbReference type="NCBI Taxonomy" id="1070528"/>
    <lineage>
        <taxon>unclassified sequences</taxon>
        <taxon>metagenomes</taxon>
        <taxon>organismal metagenomes</taxon>
    </lineage>
</organism>
<keyword evidence="1" id="KW-0472">Membrane</keyword>
<accession>A0A6C0LII6</accession>
<dbReference type="Gene3D" id="2.60.120.200">
    <property type="match status" value="1"/>
</dbReference>
<dbReference type="InterPro" id="IPR013320">
    <property type="entry name" value="ConA-like_dom_sf"/>
</dbReference>
<keyword evidence="1" id="KW-0812">Transmembrane</keyword>
<dbReference type="SUPFAM" id="SSF49899">
    <property type="entry name" value="Concanavalin A-like lectins/glucanases"/>
    <property type="match status" value="1"/>
</dbReference>
<evidence type="ECO:0000256" key="1">
    <source>
        <dbReference type="SAM" id="Phobius"/>
    </source>
</evidence>
<dbReference type="EMBL" id="MN740492">
    <property type="protein sequence ID" value="QHU29678.1"/>
    <property type="molecule type" value="Genomic_DNA"/>
</dbReference>
<feature type="transmembrane region" description="Helical" evidence="1">
    <location>
        <begin position="44"/>
        <end position="66"/>
    </location>
</feature>
<keyword evidence="1" id="KW-1133">Transmembrane helix</keyword>
<dbReference type="AlphaFoldDB" id="A0A6C0LII6"/>